<dbReference type="OMA" id="TMIYELE"/>
<dbReference type="EMBL" id="GL883026">
    <property type="protein sequence ID" value="EGG15747.1"/>
    <property type="molecule type" value="Genomic_DNA"/>
</dbReference>
<organism evidence="1 2">
    <name type="scientific">Cavenderia fasciculata</name>
    <name type="common">Slime mold</name>
    <name type="synonym">Dictyostelium fasciculatum</name>
    <dbReference type="NCBI Taxonomy" id="261658"/>
    <lineage>
        <taxon>Eukaryota</taxon>
        <taxon>Amoebozoa</taxon>
        <taxon>Evosea</taxon>
        <taxon>Eumycetozoa</taxon>
        <taxon>Dictyostelia</taxon>
        <taxon>Acytosteliales</taxon>
        <taxon>Cavenderiaceae</taxon>
        <taxon>Cavenderia</taxon>
    </lineage>
</organism>
<dbReference type="InterPro" id="IPR029071">
    <property type="entry name" value="Ubiquitin-like_domsf"/>
</dbReference>
<proteinExistence type="predicted"/>
<dbReference type="Proteomes" id="UP000007797">
    <property type="component" value="Unassembled WGS sequence"/>
</dbReference>
<evidence type="ECO:0008006" key="3">
    <source>
        <dbReference type="Google" id="ProtNLM"/>
    </source>
</evidence>
<evidence type="ECO:0000313" key="1">
    <source>
        <dbReference type="EMBL" id="EGG15747.1"/>
    </source>
</evidence>
<dbReference type="AlphaFoldDB" id="F4QAM8"/>
<gene>
    <name evidence="1" type="ORF">DFA_10590</name>
</gene>
<dbReference type="RefSeq" id="XP_004354494.1">
    <property type="nucleotide sequence ID" value="XM_004354442.1"/>
</dbReference>
<dbReference type="GeneID" id="14866970"/>
<dbReference type="SUPFAM" id="SSF54236">
    <property type="entry name" value="Ubiquitin-like"/>
    <property type="match status" value="1"/>
</dbReference>
<keyword evidence="2" id="KW-1185">Reference proteome</keyword>
<dbReference type="KEGG" id="dfa:DFA_10590"/>
<accession>F4QAM8</accession>
<sequence>MKIYCAPLDKTILIDCKVDNTTIFQLKGLIQKRLGAPPTSQIIHIKHKGLSPKYDKRILSTLKLTNDSKVEMFYNIDGGCGGCDICGTGCIIITLLIPIQKQKEISFK</sequence>
<evidence type="ECO:0000313" key="2">
    <source>
        <dbReference type="Proteomes" id="UP000007797"/>
    </source>
</evidence>
<name>F4QAM8_CACFS</name>
<protein>
    <recommendedName>
        <fullName evidence="3">Ubiquitin-like domain-containing protein</fullName>
    </recommendedName>
</protein>
<reference evidence="2" key="1">
    <citation type="journal article" date="2011" name="Genome Res.">
        <title>Phylogeny-wide analysis of social amoeba genomes highlights ancient origins for complex intercellular communication.</title>
        <authorList>
            <person name="Heidel A.J."/>
            <person name="Lawal H.M."/>
            <person name="Felder M."/>
            <person name="Schilde C."/>
            <person name="Helps N.R."/>
            <person name="Tunggal B."/>
            <person name="Rivero F."/>
            <person name="John U."/>
            <person name="Schleicher M."/>
            <person name="Eichinger L."/>
            <person name="Platzer M."/>
            <person name="Noegel A.A."/>
            <person name="Schaap P."/>
            <person name="Gloeckner G."/>
        </authorList>
    </citation>
    <scope>NUCLEOTIDE SEQUENCE [LARGE SCALE GENOMIC DNA]</scope>
    <source>
        <strain evidence="2">SH3</strain>
    </source>
</reference>
<dbReference type="Gene3D" id="3.10.20.90">
    <property type="entry name" value="Phosphatidylinositol 3-kinase Catalytic Subunit, Chain A, domain 1"/>
    <property type="match status" value="1"/>
</dbReference>